<sequence length="78" mass="9466">MEEVYRLDDWRAMKIKHTVEIGEESLETKTLLIEFGKRRKVLSTWEGFKVVKYVANTSIPKPFWDKVHNYEEYREMVI</sequence>
<comment type="caution">
    <text evidence="1">The sequence shown here is derived from an EMBL/GenBank/DDBJ whole genome shotgun (WGS) entry which is preliminary data.</text>
</comment>
<feature type="non-terminal residue" evidence="1">
    <location>
        <position position="78"/>
    </location>
</feature>
<dbReference type="AlphaFoldDB" id="A0A833E483"/>
<reference evidence="1" key="1">
    <citation type="journal article" date="2020" name="ISME J.">
        <title>Gammaproteobacteria mediating utilization of methyl-, sulfur- and petroleum organic compounds in deep ocean hydrothermal plumes.</title>
        <authorList>
            <person name="Zhou Z."/>
            <person name="Liu Y."/>
            <person name="Pan J."/>
            <person name="Cron B.R."/>
            <person name="Toner B.M."/>
            <person name="Anantharaman K."/>
            <person name="Breier J.A."/>
            <person name="Dick G.J."/>
            <person name="Li M."/>
        </authorList>
    </citation>
    <scope>NUCLEOTIDE SEQUENCE</scope>
    <source>
        <strain evidence="1">SZUA-1471</strain>
    </source>
</reference>
<proteinExistence type="predicted"/>
<dbReference type="Proteomes" id="UP000618343">
    <property type="component" value="Unassembled WGS sequence"/>
</dbReference>
<gene>
    <name evidence="1" type="ORF">EYH21_03785</name>
</gene>
<dbReference type="EMBL" id="DQUO01000043">
    <property type="protein sequence ID" value="HIP91400.1"/>
    <property type="molecule type" value="Genomic_DNA"/>
</dbReference>
<protein>
    <submittedName>
        <fullName evidence="1">Uncharacterized protein</fullName>
    </submittedName>
</protein>
<name>A0A833E483_9EURY</name>
<organism evidence="1 2">
    <name type="scientific">Methanothermococcus okinawensis</name>
    <dbReference type="NCBI Taxonomy" id="155863"/>
    <lineage>
        <taxon>Archaea</taxon>
        <taxon>Methanobacteriati</taxon>
        <taxon>Methanobacteriota</taxon>
        <taxon>Methanomada group</taxon>
        <taxon>Methanococci</taxon>
        <taxon>Methanococcales</taxon>
        <taxon>Methanococcaceae</taxon>
        <taxon>Methanothermococcus</taxon>
    </lineage>
</organism>
<evidence type="ECO:0000313" key="2">
    <source>
        <dbReference type="Proteomes" id="UP000618343"/>
    </source>
</evidence>
<accession>A0A833E483</accession>
<evidence type="ECO:0000313" key="1">
    <source>
        <dbReference type="EMBL" id="HIP91400.1"/>
    </source>
</evidence>